<evidence type="ECO:0000313" key="2">
    <source>
        <dbReference type="EMBL" id="MDP7739349.1"/>
    </source>
</evidence>
<name>A0AAJ1SD75_9MYCO</name>
<dbReference type="RefSeq" id="WP_306255851.1">
    <property type="nucleotide sequence ID" value="NZ_JAUFSA010000005.1"/>
</dbReference>
<reference evidence="2" key="1">
    <citation type="submission" date="2023-06" db="EMBL/GenBank/DDBJ databases">
        <title>Identification of two novel mycobacterium reveal diversities and complexities of Mycobacterium gordonae clade.</title>
        <authorList>
            <person name="Matsumoto Y."/>
            <person name="Nakamura S."/>
            <person name="Motooka D."/>
            <person name="Fukushima K."/>
        </authorList>
    </citation>
    <scope>NUCLEOTIDE SEQUENCE</scope>
    <source>
        <strain evidence="2">TY812</strain>
    </source>
</reference>
<feature type="region of interest" description="Disordered" evidence="1">
    <location>
        <begin position="97"/>
        <end position="131"/>
    </location>
</feature>
<sequence>MAHESHCAGGSYDTVRDALQSAGCLIRPRGAQALMASCPLHTDHTPSLSVTWRPSTPGGRCGAVLLHCFSCRADAADLAAALGLRVADLFDAPLPAPTRETLHRTRPTRRRPAPARLASGPLPPRITADHDTTSHQWRRVRVYTYTDLNGRPIQQVIRRECGCTGRIHKGFQQRYRVGRQWLYRKPEGFVPGLYRPAAILAAKNTASWVWIAEGEKDADTLAGVGRLATTNPQGGSNFPTHLVAQFKDLKVAIVADRDLTGYRRALALYQQLHGTAAQVVVLLAALEADKADLTDHVEAGLWKPAQPFGGLVEVTPADLDALALAAAAAQAGQRFTIAIAEMLAYRARRESAPAGAHAAARWLAEAGRHLGIVNNVHHELQRHARAHPTAAVGQAVSAATTLRLCIEESYRRYSNNGAAAASSATVSELNESA</sequence>
<comment type="caution">
    <text evidence="2">The sequence shown here is derived from an EMBL/GenBank/DDBJ whole genome shotgun (WGS) entry which is preliminary data.</text>
</comment>
<dbReference type="CDD" id="cd01029">
    <property type="entry name" value="TOPRIM_primases"/>
    <property type="match status" value="1"/>
</dbReference>
<dbReference type="AlphaFoldDB" id="A0AAJ1SD75"/>
<gene>
    <name evidence="2" type="ORF">QXL92_31950</name>
</gene>
<evidence type="ECO:0008006" key="4">
    <source>
        <dbReference type="Google" id="ProtNLM"/>
    </source>
</evidence>
<dbReference type="Proteomes" id="UP001229081">
    <property type="component" value="Unassembled WGS sequence"/>
</dbReference>
<protein>
    <recommendedName>
        <fullName evidence="4">Toprim domain-containing protein</fullName>
    </recommendedName>
</protein>
<accession>A0AAJ1SD75</accession>
<feature type="compositionally biased region" description="Basic residues" evidence="1">
    <location>
        <begin position="104"/>
        <end position="113"/>
    </location>
</feature>
<dbReference type="InterPro" id="IPR034154">
    <property type="entry name" value="TOPRIM_DnaG/twinkle"/>
</dbReference>
<proteinExistence type="predicted"/>
<evidence type="ECO:0000313" key="3">
    <source>
        <dbReference type="Proteomes" id="UP001229081"/>
    </source>
</evidence>
<organism evidence="2 3">
    <name type="scientific">Mycobacterium paragordonae</name>
    <dbReference type="NCBI Taxonomy" id="1389713"/>
    <lineage>
        <taxon>Bacteria</taxon>
        <taxon>Bacillati</taxon>
        <taxon>Actinomycetota</taxon>
        <taxon>Actinomycetes</taxon>
        <taxon>Mycobacteriales</taxon>
        <taxon>Mycobacteriaceae</taxon>
        <taxon>Mycobacterium</taxon>
    </lineage>
</organism>
<dbReference type="EMBL" id="JAUFSA010000005">
    <property type="protein sequence ID" value="MDP7739349.1"/>
    <property type="molecule type" value="Genomic_DNA"/>
</dbReference>
<evidence type="ECO:0000256" key="1">
    <source>
        <dbReference type="SAM" id="MobiDB-lite"/>
    </source>
</evidence>